<keyword evidence="2" id="KW-1185">Reference proteome</keyword>
<evidence type="ECO:0000313" key="1">
    <source>
        <dbReference type="EMBL" id="MBB6551249.1"/>
    </source>
</evidence>
<accession>A0A7X0U1B3</accession>
<dbReference type="Gene3D" id="3.20.20.30">
    <property type="entry name" value="Luciferase-like domain"/>
    <property type="match status" value="1"/>
</dbReference>
<dbReference type="AlphaFoldDB" id="A0A7X0U1B3"/>
<proteinExistence type="predicted"/>
<comment type="caution">
    <text evidence="1">The sequence shown here is derived from an EMBL/GenBank/DDBJ whole genome shotgun (WGS) entry which is preliminary data.</text>
</comment>
<keyword evidence="1" id="KW-0503">Monooxygenase</keyword>
<dbReference type="GO" id="GO:0004497">
    <property type="term" value="F:monooxygenase activity"/>
    <property type="evidence" value="ECO:0007669"/>
    <property type="project" value="UniProtKB-KW"/>
</dbReference>
<sequence length="111" mass="10997">MGTSVSLMALRNPAEAAAQARSLAVLTGHRLVAGFGAACPALVAQLTGASPPAGDGRGRVSAAVRTLLDGGDVRGFTLPPLRHPPVEVGAGCCGRAWPAPPGRARTPPSPG</sequence>
<dbReference type="EMBL" id="JACHMI010000001">
    <property type="protein sequence ID" value="MBB6551249.1"/>
    <property type="molecule type" value="Genomic_DNA"/>
</dbReference>
<evidence type="ECO:0000313" key="2">
    <source>
        <dbReference type="Proteomes" id="UP000565579"/>
    </source>
</evidence>
<organism evidence="1 2">
    <name type="scientific">Nonomuraea rubra</name>
    <dbReference type="NCBI Taxonomy" id="46180"/>
    <lineage>
        <taxon>Bacteria</taxon>
        <taxon>Bacillati</taxon>
        <taxon>Actinomycetota</taxon>
        <taxon>Actinomycetes</taxon>
        <taxon>Streptosporangiales</taxon>
        <taxon>Streptosporangiaceae</taxon>
        <taxon>Nonomuraea</taxon>
    </lineage>
</organism>
<dbReference type="RefSeq" id="WP_221525052.1">
    <property type="nucleotide sequence ID" value="NZ_JACHMI010000001.1"/>
</dbReference>
<keyword evidence="1" id="KW-0560">Oxidoreductase</keyword>
<gene>
    <name evidence="1" type="ORF">HD593_006044</name>
</gene>
<dbReference type="InterPro" id="IPR036661">
    <property type="entry name" value="Luciferase-like_sf"/>
</dbReference>
<protein>
    <submittedName>
        <fullName evidence="1">Alkanesulfonate monooxygenase SsuD/methylene tetrahydromethanopterin reductase-like flavin-dependent oxidoreductase (Luciferase family)</fullName>
    </submittedName>
</protein>
<dbReference type="GO" id="GO:0016705">
    <property type="term" value="F:oxidoreductase activity, acting on paired donors, with incorporation or reduction of molecular oxygen"/>
    <property type="evidence" value="ECO:0007669"/>
    <property type="project" value="InterPro"/>
</dbReference>
<name>A0A7X0U1B3_9ACTN</name>
<reference evidence="1 2" key="1">
    <citation type="submission" date="2020-08" db="EMBL/GenBank/DDBJ databases">
        <title>Sequencing the genomes of 1000 actinobacteria strains.</title>
        <authorList>
            <person name="Klenk H.-P."/>
        </authorList>
    </citation>
    <scope>NUCLEOTIDE SEQUENCE [LARGE SCALE GENOMIC DNA]</scope>
    <source>
        <strain evidence="1 2">DSM 43768</strain>
    </source>
</reference>
<dbReference type="SUPFAM" id="SSF51679">
    <property type="entry name" value="Bacterial luciferase-like"/>
    <property type="match status" value="1"/>
</dbReference>
<dbReference type="Proteomes" id="UP000565579">
    <property type="component" value="Unassembled WGS sequence"/>
</dbReference>